<keyword evidence="3" id="KW-1185">Reference proteome</keyword>
<dbReference type="Proteomes" id="UP000007076">
    <property type="component" value="Chromosome"/>
</dbReference>
<keyword evidence="1" id="KW-0175">Coiled coil</keyword>
<gene>
    <name evidence="2" type="ordered locus">KSE_08750</name>
</gene>
<protein>
    <submittedName>
        <fullName evidence="2">Uncharacterized protein</fullName>
    </submittedName>
</protein>
<organism evidence="2 3">
    <name type="scientific">Kitasatospora setae (strain ATCC 33774 / DSM 43861 / JCM 3304 / KCC A-0304 / NBRC 14216 / KM-6054)</name>
    <name type="common">Streptomyces setae</name>
    <dbReference type="NCBI Taxonomy" id="452652"/>
    <lineage>
        <taxon>Bacteria</taxon>
        <taxon>Bacillati</taxon>
        <taxon>Actinomycetota</taxon>
        <taxon>Actinomycetes</taxon>
        <taxon>Kitasatosporales</taxon>
        <taxon>Streptomycetaceae</taxon>
        <taxon>Kitasatospora</taxon>
    </lineage>
</organism>
<dbReference type="EMBL" id="AP010968">
    <property type="protein sequence ID" value="BAJ26712.1"/>
    <property type="molecule type" value="Genomic_DNA"/>
</dbReference>
<dbReference type="HOGENOM" id="CLU_003207_0_0_11"/>
<name>E4N681_KITSK</name>
<dbReference type="KEGG" id="ksk:KSE_08750"/>
<dbReference type="RefSeq" id="WP_014134031.1">
    <property type="nucleotide sequence ID" value="NC_016109.1"/>
</dbReference>
<proteinExistence type="predicted"/>
<evidence type="ECO:0000313" key="2">
    <source>
        <dbReference type="EMBL" id="BAJ26712.1"/>
    </source>
</evidence>
<dbReference type="eggNOG" id="COG0419">
    <property type="taxonomic scope" value="Bacteria"/>
</dbReference>
<feature type="coiled-coil region" evidence="1">
    <location>
        <begin position="282"/>
        <end position="327"/>
    </location>
</feature>
<reference evidence="2 3" key="1">
    <citation type="journal article" date="2010" name="DNA Res.">
        <title>Genome sequence of Kitasatospora setae NBRC 14216T: an evolutionary snapshot of the family Streptomycetaceae.</title>
        <authorList>
            <person name="Ichikawa N."/>
            <person name="Oguchi A."/>
            <person name="Ikeda H."/>
            <person name="Ishikawa J."/>
            <person name="Kitani S."/>
            <person name="Watanabe Y."/>
            <person name="Nakamura S."/>
            <person name="Katano Y."/>
            <person name="Kishi E."/>
            <person name="Sasagawa M."/>
            <person name="Ankai A."/>
            <person name="Fukui S."/>
            <person name="Hashimoto Y."/>
            <person name="Kamata S."/>
            <person name="Otoguro M."/>
            <person name="Tanikawa S."/>
            <person name="Nihira T."/>
            <person name="Horinouchi S."/>
            <person name="Ohnishi Y."/>
            <person name="Hayakawa M."/>
            <person name="Kuzuyama T."/>
            <person name="Arisawa A."/>
            <person name="Nomoto F."/>
            <person name="Miura H."/>
            <person name="Takahashi Y."/>
            <person name="Fujita N."/>
        </authorList>
    </citation>
    <scope>NUCLEOTIDE SEQUENCE [LARGE SCALE GENOMIC DNA]</scope>
    <source>
        <strain evidence="3">ATCC 33774 / DSM 43861 / JCM 3304 / KCC A-0304 / NBRC 14216 / KM-6054</strain>
    </source>
</reference>
<dbReference type="PATRIC" id="fig|452652.3.peg.862"/>
<dbReference type="STRING" id="452652.KSE_08750"/>
<evidence type="ECO:0000256" key="1">
    <source>
        <dbReference type="SAM" id="Coils"/>
    </source>
</evidence>
<accession>E4N681</accession>
<sequence length="1488" mass="163047">MYELSRVLLKSVGPAGARYQDVLLDLSGVGRPVADDQLAFFGTGTTARRPSPATVLFLENGGGKSVLLKLIFSVVLPGRRNALGSAAGGVLERFVLEGDTAHVVLEWTHVRSGRRLITGKVSEWRDLRPSSDSRNLVERWYHFRPTAALGLENLPTADDNRYLRLTSYLEALKIADSDPGMEYDQFDRHREWTDRLTDLGLDPELFRYQRSMNADEGEAAEAFSFTSSAAFVTFLLNAVLPTDPPRHLAELLDTYAGQVSQRGQLVLEREFVEGSVGILAELAQTRSDAEEARRHKRGAAREMAVLLKGLEARAAAEAETVRRLDTEIGQLVVDLAQEQREHSGLCAVTAELERLVAGLRLEEAVGDCAKAEQDAALAARTVKAWEVMPTLLDHLASAQRLKDMRAVVEAAEEAARPALIARDHAASRLAAALDTATRTLARQAETAEKSAAESIEQAGTAQESHNQAVARAARHDSAVAATEKLIREVREAIDAATASGLLPVATPVSAALEQATAAAEANAVRISVLEAEDDQLEQDHRQALLALQAGQARHAEQVRRRDNADRDFRDASARTDALRTDPAFTELLGYPADALDTAADTLITALVEAHGRAAQTIVKLQVADEQDEPRRTALETNELLPAGPDTVQARSALADEGITAWTGWQYLAAIPDVGRRRALAEKLPHLAVGVLLNDPAQLPRAQELLGASELHPIGYLPVSTTAAMAAEFSPPGGVDFVVPPHPALYDEQAADAERRRLQQQHAHRQQLLAERSTYRDSAAALLVRLREWRKTFPPGRLTELQAELDTATEQAASGELEVKTLQGTLDQIGERRTAVKAAVKPLRSAQPGLEKTAAQLAELAARETKIPAWQEVVVREKTAAEQERGIARAAEESAVRFRARAADLVRQADGHRASVSRLTEESTTLGTVAPVPADQQPTEPLEVLRSIHASAAETYLRASVGDQLLVDLRRAEQESTELESKLKRRPADVRKRAHELLASPEGTDHASREAAYRLAELAAPELAKRAAELQAKLTIRREEYERFPVPAEAVDLSPFEQPRHISHGVRQITEAKSARDAAAQTLREMEAHRIQLGHALAAAKESHRSFTVFHAEWPEFAAAEPAELIDAHPFEGELEVAQSRHRTVRGVYDEAKRRAAVAQEAERKQADSLARHAGQQRFLLLGTASHQIMLNTDRGELPGFAAEWAAAMTRRLRSLTDDLSKIDRHRTQIVNQFAQQVREALQILKRAQRFSRLPKGLGDWSGQQFLQIRFKEPNEAVLHDRMGEIVDDLAQETVKALESGRELRRSGTSMILRGVASAAAPEGFTVSILKPDAVLRAERVPVSEIRSVFSGGQILTTAIILYCTMAALRANDRGRLGNHHSGTLFLDNPIGRASAAYLLRLQQSIATSLGVQLVYTTGIFDTTVLNAFPLVIRMRNDADLRAKRKYLSVEDVFGRYLDDQLIRSDGHSIISAARYFSKEKSVGDGGAE</sequence>
<evidence type="ECO:0000313" key="3">
    <source>
        <dbReference type="Proteomes" id="UP000007076"/>
    </source>
</evidence>